<dbReference type="EMBL" id="EQ962662">
    <property type="protein sequence ID" value="EED11554.1"/>
    <property type="molecule type" value="Genomic_DNA"/>
</dbReference>
<dbReference type="GO" id="GO:0003824">
    <property type="term" value="F:catalytic activity"/>
    <property type="evidence" value="ECO:0007669"/>
    <property type="project" value="InterPro"/>
</dbReference>
<dbReference type="Proteomes" id="UP000001745">
    <property type="component" value="Unassembled WGS sequence"/>
</dbReference>
<dbReference type="AlphaFoldDB" id="B8MV98"/>
<dbReference type="Gene3D" id="3.60.10.10">
    <property type="entry name" value="Endonuclease/exonuclease/phosphatase"/>
    <property type="match status" value="1"/>
</dbReference>
<feature type="non-terminal residue" evidence="2">
    <location>
        <position position="180"/>
    </location>
</feature>
<dbReference type="SUPFAM" id="SSF56219">
    <property type="entry name" value="DNase I-like"/>
    <property type="match status" value="1"/>
</dbReference>
<name>B8MV98_TALSN</name>
<dbReference type="STRING" id="441959.B8MV98"/>
<reference evidence="3" key="1">
    <citation type="journal article" date="2015" name="Genome Announc.">
        <title>Genome sequence of the AIDS-associated pathogen Penicillium marneffei (ATCC18224) and its near taxonomic relative Talaromyces stipitatus (ATCC10500).</title>
        <authorList>
            <person name="Nierman W.C."/>
            <person name="Fedorova-Abrams N.D."/>
            <person name="Andrianopoulos A."/>
        </authorList>
    </citation>
    <scope>NUCLEOTIDE SEQUENCE [LARGE SCALE GENOMIC DNA]</scope>
    <source>
        <strain evidence="3">ATCC 10500 / CBS 375.48 / QM 6759 / NRRL 1006</strain>
    </source>
</reference>
<evidence type="ECO:0000313" key="2">
    <source>
        <dbReference type="EMBL" id="EED11554.1"/>
    </source>
</evidence>
<dbReference type="OrthoDB" id="4226558at2759"/>
<keyword evidence="3" id="KW-1185">Reference proteome</keyword>
<dbReference type="eggNOG" id="KOG1075">
    <property type="taxonomic scope" value="Eukaryota"/>
</dbReference>
<sequence>SEPYTRVIENTVVTSPMGHCYWKKMIPTERHNGRWPIRSMLWVQSDIEAEQIPVASPDLTATIRQLPDRAVLVVSVYIEWNSEEALTSTIRLLRSLVTDIRGREGTRTDVLIIGDFNKHDQLWGGDQISSARQGEADDLVDYMSGNSLHSLLPRGKTWQLGDRETTIDLVLASIELAEEM</sequence>
<organism evidence="2 3">
    <name type="scientific">Talaromyces stipitatus (strain ATCC 10500 / CBS 375.48 / QM 6759 / NRRL 1006)</name>
    <name type="common">Penicillium stipitatum</name>
    <dbReference type="NCBI Taxonomy" id="441959"/>
    <lineage>
        <taxon>Eukaryota</taxon>
        <taxon>Fungi</taxon>
        <taxon>Dikarya</taxon>
        <taxon>Ascomycota</taxon>
        <taxon>Pezizomycotina</taxon>
        <taxon>Eurotiomycetes</taxon>
        <taxon>Eurotiomycetidae</taxon>
        <taxon>Eurotiales</taxon>
        <taxon>Trichocomaceae</taxon>
        <taxon>Talaromyces</taxon>
        <taxon>Talaromyces sect. Talaromyces</taxon>
    </lineage>
</organism>
<evidence type="ECO:0000313" key="3">
    <source>
        <dbReference type="Proteomes" id="UP000001745"/>
    </source>
</evidence>
<feature type="non-terminal residue" evidence="2">
    <location>
        <position position="1"/>
    </location>
</feature>
<feature type="domain" description="Endonuclease/exonuclease/phosphatase" evidence="1">
    <location>
        <begin position="72"/>
        <end position="178"/>
    </location>
</feature>
<dbReference type="PhylomeDB" id="B8MV98"/>
<dbReference type="Pfam" id="PF14529">
    <property type="entry name" value="Exo_endo_phos_2"/>
    <property type="match status" value="1"/>
</dbReference>
<evidence type="ECO:0000259" key="1">
    <source>
        <dbReference type="Pfam" id="PF14529"/>
    </source>
</evidence>
<dbReference type="InterPro" id="IPR036691">
    <property type="entry name" value="Endo/exonu/phosph_ase_sf"/>
</dbReference>
<dbReference type="HOGENOM" id="CLU_128543_0_0_1"/>
<dbReference type="InterPro" id="IPR005135">
    <property type="entry name" value="Endo/exonuclease/phosphatase"/>
</dbReference>
<dbReference type="InParanoid" id="B8MV98"/>
<proteinExistence type="predicted"/>
<protein>
    <recommendedName>
        <fullName evidence="1">Endonuclease/exonuclease/phosphatase domain-containing protein</fullName>
    </recommendedName>
</protein>
<dbReference type="GeneID" id="8103238"/>
<accession>B8MV98</accession>
<dbReference type="VEuPathDB" id="FungiDB:TSTA_008500"/>
<gene>
    <name evidence="2" type="ORF">TSTA_008500</name>
</gene>
<dbReference type="RefSeq" id="XP_002488735.1">
    <property type="nucleotide sequence ID" value="XM_002488690.1"/>
</dbReference>